<name>A0A7S0IMY4_MICPS</name>
<dbReference type="EMBL" id="HBEQ01014596">
    <property type="protein sequence ID" value="CAD8526092.1"/>
    <property type="molecule type" value="Transcribed_RNA"/>
</dbReference>
<proteinExistence type="predicted"/>
<dbReference type="AlphaFoldDB" id="A0A7S0IMY4"/>
<organism evidence="1">
    <name type="scientific">Micromonas pusilla</name>
    <name type="common">Picoplanktonic green alga</name>
    <name type="synonym">Chromulina pusilla</name>
    <dbReference type="NCBI Taxonomy" id="38833"/>
    <lineage>
        <taxon>Eukaryota</taxon>
        <taxon>Viridiplantae</taxon>
        <taxon>Chlorophyta</taxon>
        <taxon>Mamiellophyceae</taxon>
        <taxon>Mamiellales</taxon>
        <taxon>Mamiellaceae</taxon>
        <taxon>Micromonas</taxon>
    </lineage>
</organism>
<gene>
    <name evidence="1" type="ORF">MCOM1403_LOCUS11762</name>
</gene>
<protein>
    <submittedName>
        <fullName evidence="1">Uncharacterized protein</fullName>
    </submittedName>
</protein>
<sequence>MRELVVHVHEPLRAHVKAATDSGIKNFDLEKFITELSSKNEVILPKLTRFMIYEATADLCFSTQARPDDDTPTTPNQIKALKRFRLDPAKYPTKAEASEMLDCMISRVQRRRQA</sequence>
<reference evidence="1" key="1">
    <citation type="submission" date="2021-01" db="EMBL/GenBank/DDBJ databases">
        <authorList>
            <person name="Corre E."/>
            <person name="Pelletier E."/>
            <person name="Niang G."/>
            <person name="Scheremetjew M."/>
            <person name="Finn R."/>
            <person name="Kale V."/>
            <person name="Holt S."/>
            <person name="Cochrane G."/>
            <person name="Meng A."/>
            <person name="Brown T."/>
            <person name="Cohen L."/>
        </authorList>
    </citation>
    <scope>NUCLEOTIDE SEQUENCE</scope>
    <source>
        <strain evidence="1">CCMP1723</strain>
    </source>
</reference>
<evidence type="ECO:0000313" key="1">
    <source>
        <dbReference type="EMBL" id="CAD8526092.1"/>
    </source>
</evidence>
<accession>A0A7S0IMY4</accession>